<reference evidence="7" key="1">
    <citation type="submission" date="2022-02" db="EMBL/GenBank/DDBJ databases">
        <authorList>
            <person name="Lee M."/>
            <person name="Kim S.-J."/>
            <person name="Jung M.-Y."/>
        </authorList>
    </citation>
    <scope>NUCLEOTIDE SEQUENCE</scope>
    <source>
        <strain evidence="7">JHP9</strain>
    </source>
</reference>
<dbReference type="Pfam" id="PF02585">
    <property type="entry name" value="PIG-L"/>
    <property type="match status" value="1"/>
</dbReference>
<keyword evidence="4" id="KW-0862">Zinc</keyword>
<keyword evidence="3 7" id="KW-0808">Transferase</keyword>
<dbReference type="InterPro" id="IPR028098">
    <property type="entry name" value="Glyco_trans_4-like_N"/>
</dbReference>
<dbReference type="InterPro" id="IPR001296">
    <property type="entry name" value="Glyco_trans_1"/>
</dbReference>
<keyword evidence="8" id="KW-1185">Reference proteome</keyword>
<dbReference type="SUPFAM" id="SSF102588">
    <property type="entry name" value="LmbE-like"/>
    <property type="match status" value="1"/>
</dbReference>
<evidence type="ECO:0000259" key="5">
    <source>
        <dbReference type="Pfam" id="PF00534"/>
    </source>
</evidence>
<evidence type="ECO:0000313" key="7">
    <source>
        <dbReference type="EMBL" id="MCL6421945.1"/>
    </source>
</evidence>
<dbReference type="RefSeq" id="WP_249736102.1">
    <property type="nucleotide sequence ID" value="NZ_JAKNCJ010000001.1"/>
</dbReference>
<gene>
    <name evidence="7" type="ORF">Bequi_00850</name>
</gene>
<dbReference type="InterPro" id="IPR003737">
    <property type="entry name" value="GlcNAc_PI_deacetylase-related"/>
</dbReference>
<comment type="caution">
    <text evidence="7">The sequence shown here is derived from an EMBL/GenBank/DDBJ whole genome shotgun (WGS) entry which is preliminary data.</text>
</comment>
<evidence type="ECO:0000256" key="2">
    <source>
        <dbReference type="ARBA" id="ARBA00022676"/>
    </source>
</evidence>
<dbReference type="Pfam" id="PF00534">
    <property type="entry name" value="Glycos_transf_1"/>
    <property type="match status" value="1"/>
</dbReference>
<evidence type="ECO:0000256" key="3">
    <source>
        <dbReference type="ARBA" id="ARBA00022679"/>
    </source>
</evidence>
<feature type="domain" description="Glycosyltransferase subfamily 4-like N-terminal" evidence="6">
    <location>
        <begin position="27"/>
        <end position="208"/>
    </location>
</feature>
<accession>A0ABT0QZ13</accession>
<evidence type="ECO:0000256" key="1">
    <source>
        <dbReference type="ARBA" id="ARBA00021292"/>
    </source>
</evidence>
<evidence type="ECO:0000256" key="4">
    <source>
        <dbReference type="ARBA" id="ARBA00022833"/>
    </source>
</evidence>
<dbReference type="Gene3D" id="3.40.50.2000">
    <property type="entry name" value="Glycogen Phosphorylase B"/>
    <property type="match status" value="2"/>
</dbReference>
<dbReference type="SUPFAM" id="SSF53756">
    <property type="entry name" value="UDP-Glycosyltransferase/glycogen phosphorylase"/>
    <property type="match status" value="1"/>
</dbReference>
<dbReference type="PANTHER" id="PTHR45947">
    <property type="entry name" value="SULFOQUINOVOSYL TRANSFERASE SQD2"/>
    <property type="match status" value="1"/>
</dbReference>
<keyword evidence="2 7" id="KW-0328">Glycosyltransferase</keyword>
<organism evidence="7 8">
    <name type="scientific">Brachybacterium equifaecis</name>
    <dbReference type="NCBI Taxonomy" id="2910770"/>
    <lineage>
        <taxon>Bacteria</taxon>
        <taxon>Bacillati</taxon>
        <taxon>Actinomycetota</taxon>
        <taxon>Actinomycetes</taxon>
        <taxon>Micrococcales</taxon>
        <taxon>Dermabacteraceae</taxon>
        <taxon>Brachybacterium</taxon>
    </lineage>
</organism>
<protein>
    <recommendedName>
        <fullName evidence="1">D-inositol 3-phosphate glycosyltransferase</fullName>
    </recommendedName>
</protein>
<dbReference type="Pfam" id="PF13439">
    <property type="entry name" value="Glyco_transf_4"/>
    <property type="match status" value="1"/>
</dbReference>
<dbReference type="EMBL" id="JAKNCJ010000001">
    <property type="protein sequence ID" value="MCL6421945.1"/>
    <property type="molecule type" value="Genomic_DNA"/>
</dbReference>
<feature type="domain" description="Glycosyl transferase family 1" evidence="5">
    <location>
        <begin position="225"/>
        <end position="381"/>
    </location>
</feature>
<dbReference type="GO" id="GO:0016757">
    <property type="term" value="F:glycosyltransferase activity"/>
    <property type="evidence" value="ECO:0007669"/>
    <property type="project" value="UniProtKB-KW"/>
</dbReference>
<dbReference type="Proteomes" id="UP001203761">
    <property type="component" value="Unassembled WGS sequence"/>
</dbReference>
<dbReference type="InterPro" id="IPR024078">
    <property type="entry name" value="LmbE-like_dom_sf"/>
</dbReference>
<dbReference type="InterPro" id="IPR050194">
    <property type="entry name" value="Glycosyltransferase_grp1"/>
</dbReference>
<dbReference type="PANTHER" id="PTHR45947:SF3">
    <property type="entry name" value="SULFOQUINOVOSYL TRANSFERASE SQD2"/>
    <property type="match status" value="1"/>
</dbReference>
<evidence type="ECO:0000259" key="6">
    <source>
        <dbReference type="Pfam" id="PF13439"/>
    </source>
</evidence>
<sequence length="680" mass="70838">MSTTSWRIASVSLHTSPVSTPGSADAGGMNVVVLEQGRALAAAGHRVDILTRRTDPDQSAITQIAPGLRLLRLDGGPATPLAKSAMERAIAPFSAHLEQLVHEAEAAGDPYDLLHSHHWFSGAAALPVAQRHGLPHLQSFHSVAAPADAAGFDAGEPSESAGRIAGERAAARGSDAVVAVSLAEARTISARYGVAPERIAVIPPGVDAALFHPSPAPASDRLRAPHLLFAARLQPLKGPDLALETLALLEPDLGARLDLAGSASEDFAPYREELAAHAQSLGVRDRVRTLGALERPELAARMREAAALLLPSWSETFGLVALEAQASGTPVIAWAGAGGVREALGAGSMLLESREPAAWADALAQLLGDAAAYTAASQSARDFAASRSWEASAQQLAHLYADVLAAPARRADPWALLEGAARVLAVHAHPDDETLSTGALLAELSASGTEVALVTATRGEAGEVVPGALADGDPRPLSAVRAAEADLAARALGIDRRFLLGEAPALAPGAGPRRYRDSGMEWVREGLAGPSADAGPESFTRRSEEEAVADLAALIAHVRPDAVIGYDDEGTYGHPDHVRAHRVTAQACALTAVPFVEVASAPEAEGFHWRAHTGTGTLARVREALQGYRTQLTVIDAREASAADPSAIHSVRVRHVGGQEQDVVLRTGLRMHASERRAEG</sequence>
<evidence type="ECO:0000313" key="8">
    <source>
        <dbReference type="Proteomes" id="UP001203761"/>
    </source>
</evidence>
<proteinExistence type="predicted"/>
<dbReference type="Gene3D" id="3.40.50.10320">
    <property type="entry name" value="LmbE-like"/>
    <property type="match status" value="1"/>
</dbReference>
<name>A0ABT0QZ13_9MICO</name>